<dbReference type="WBParaSite" id="MCU_000435-RA">
    <property type="protein sequence ID" value="MCU_000435-RA"/>
    <property type="gene ID" value="MCU_000435"/>
</dbReference>
<keyword evidence="6" id="KW-0443">Lipid metabolism</keyword>
<keyword evidence="4" id="KW-0444">Lipid biosynthesis</keyword>
<evidence type="ECO:0000256" key="11">
    <source>
        <dbReference type="ARBA" id="ARBA00024326"/>
    </source>
</evidence>
<keyword evidence="5" id="KW-0210">Decarboxylase</keyword>
<keyword evidence="10" id="KW-0670">Pyruvate</keyword>
<evidence type="ECO:0000256" key="5">
    <source>
        <dbReference type="ARBA" id="ARBA00022793"/>
    </source>
</evidence>
<dbReference type="EC" id="4.1.1.65" evidence="3"/>
<name>A0A5K3EGT5_MESCO</name>
<proteinExistence type="predicted"/>
<keyword evidence="7" id="KW-0594">Phospholipid biosynthesis</keyword>
<evidence type="ECO:0000313" key="13">
    <source>
        <dbReference type="WBParaSite" id="MCU_000435-RA"/>
    </source>
</evidence>
<comment type="function">
    <text evidence="12">Catalyzes the formation of phosphatidylethanolamine (PtdEtn) from phosphatidylserine (PtdSer). Plays a central role in phospholipid metabolism and in the interorganelle trafficking of phosphatidylserine. May be involved in lipid droplet biogenesis at the endoplasmic reticulum membrane.</text>
</comment>
<dbReference type="AlphaFoldDB" id="A0A5K3EGT5"/>
<evidence type="ECO:0000256" key="3">
    <source>
        <dbReference type="ARBA" id="ARBA00012243"/>
    </source>
</evidence>
<reference evidence="13" key="1">
    <citation type="submission" date="2019-11" db="UniProtKB">
        <authorList>
            <consortium name="WormBaseParasite"/>
        </authorList>
    </citation>
    <scope>IDENTIFICATION</scope>
</reference>
<keyword evidence="8" id="KW-0456">Lyase</keyword>
<dbReference type="UniPathway" id="UPA00558"/>
<evidence type="ECO:0000256" key="8">
    <source>
        <dbReference type="ARBA" id="ARBA00023239"/>
    </source>
</evidence>
<evidence type="ECO:0000256" key="10">
    <source>
        <dbReference type="ARBA" id="ARBA00023317"/>
    </source>
</evidence>
<evidence type="ECO:0000256" key="1">
    <source>
        <dbReference type="ARBA" id="ARBA00001928"/>
    </source>
</evidence>
<evidence type="ECO:0000256" key="9">
    <source>
        <dbReference type="ARBA" id="ARBA00023264"/>
    </source>
</evidence>
<dbReference type="InterPro" id="IPR033177">
    <property type="entry name" value="PSD-B"/>
</dbReference>
<dbReference type="GO" id="GO:0005739">
    <property type="term" value="C:mitochondrion"/>
    <property type="evidence" value="ECO:0007669"/>
    <property type="project" value="TreeGrafter"/>
</dbReference>
<dbReference type="Pfam" id="PF02666">
    <property type="entry name" value="PS_Dcarbxylase"/>
    <property type="match status" value="1"/>
</dbReference>
<evidence type="ECO:0000256" key="7">
    <source>
        <dbReference type="ARBA" id="ARBA00023209"/>
    </source>
</evidence>
<comment type="pathway">
    <text evidence="2">Lipid metabolism.</text>
</comment>
<dbReference type="PANTHER" id="PTHR10067:SF6">
    <property type="entry name" value="PHOSPHATIDYLSERINE DECARBOXYLASE PROENZYME, MITOCHONDRIAL"/>
    <property type="match status" value="1"/>
</dbReference>
<comment type="cofactor">
    <cofactor evidence="1">
        <name>pyruvate</name>
        <dbReference type="ChEBI" id="CHEBI:15361"/>
    </cofactor>
</comment>
<evidence type="ECO:0000256" key="2">
    <source>
        <dbReference type="ARBA" id="ARBA00005189"/>
    </source>
</evidence>
<dbReference type="GO" id="GO:0004609">
    <property type="term" value="F:phosphatidylserine decarboxylase activity"/>
    <property type="evidence" value="ECO:0007669"/>
    <property type="project" value="UniProtKB-EC"/>
</dbReference>
<organism evidence="13">
    <name type="scientific">Mesocestoides corti</name>
    <name type="common">Flatworm</name>
    <dbReference type="NCBI Taxonomy" id="53468"/>
    <lineage>
        <taxon>Eukaryota</taxon>
        <taxon>Metazoa</taxon>
        <taxon>Spiralia</taxon>
        <taxon>Lophotrochozoa</taxon>
        <taxon>Platyhelminthes</taxon>
        <taxon>Cestoda</taxon>
        <taxon>Eucestoda</taxon>
        <taxon>Cyclophyllidea</taxon>
        <taxon>Mesocestoididae</taxon>
        <taxon>Mesocestoides</taxon>
    </lineage>
</organism>
<evidence type="ECO:0000256" key="6">
    <source>
        <dbReference type="ARBA" id="ARBA00023098"/>
    </source>
</evidence>
<protein>
    <recommendedName>
        <fullName evidence="3">phosphatidylserine decarboxylase</fullName>
        <ecNumber evidence="3">4.1.1.65</ecNumber>
    </recommendedName>
</protein>
<evidence type="ECO:0000256" key="4">
    <source>
        <dbReference type="ARBA" id="ARBA00022516"/>
    </source>
</evidence>
<sequence length="469" mass="52465">VALVWVHARLRVRVCVRLLGYHKCPCNKGISQLKKMDLKSECVPVSCNSAWSPQRIGLSLINSPTKNADKSGDLRAKLSLNETKLGPEVVLEDAHTSFCQKTQGGYGYDIGIHWRILAAILYGIYTWFPLNTTSRIVGKLSQVPLPRFLRGPVMRAYAWIFSVRLEEAEFHNDLARYNSISHFFRRRLIPSARPVDPSSCLTSPADGKVISCGRVREGHLEQVKGLAYTLRALLGPHARLGKQFEPGVRRAMTLPSRLDTLDHGEDAVPSSHPPSFTNVLYHCAIYLAPGDYHCFHSPADWKIDMRRHFPGRLFSVCSLVTSWLNGVFCINERAVYMGNWMYGFFAFVAVGATNVGSIHVFSDPDLVTNRLPGYLRYLFSSRRGVKVNRDDSASSLERGSMPVIMKMGGYEDVHFPDPIAATKGELFGEFNFGSTIVLIFEAPEEFEFSVRQADRVRVGQPLGHVTSAT</sequence>
<comment type="pathway">
    <text evidence="11">Phospholipid metabolism; phosphatidylethanolamine biosynthesis.</text>
</comment>
<accession>A0A5K3EGT5</accession>
<dbReference type="InterPro" id="IPR003817">
    <property type="entry name" value="PS_Dcarbxylase"/>
</dbReference>
<dbReference type="NCBIfam" id="TIGR00163">
    <property type="entry name" value="PS_decarb"/>
    <property type="match status" value="1"/>
</dbReference>
<evidence type="ECO:0000256" key="12">
    <source>
        <dbReference type="ARBA" id="ARBA00045136"/>
    </source>
</evidence>
<dbReference type="GO" id="GO:0006646">
    <property type="term" value="P:phosphatidylethanolamine biosynthetic process"/>
    <property type="evidence" value="ECO:0007669"/>
    <property type="project" value="UniProtKB-UniPathway"/>
</dbReference>
<keyword evidence="9" id="KW-1208">Phospholipid metabolism</keyword>
<dbReference type="PANTHER" id="PTHR10067">
    <property type="entry name" value="PHOSPHATIDYLSERINE DECARBOXYLASE"/>
    <property type="match status" value="1"/>
</dbReference>